<dbReference type="Gene3D" id="3.40.50.1820">
    <property type="entry name" value="alpha/beta hydrolase"/>
    <property type="match status" value="1"/>
</dbReference>
<protein>
    <submittedName>
        <fullName evidence="2">Dienelactone hydrolase</fullName>
    </submittedName>
</protein>
<name>A0A7W4WEW9_9GAMM</name>
<proteinExistence type="predicted"/>
<evidence type="ECO:0000313" key="3">
    <source>
        <dbReference type="Proteomes" id="UP000535937"/>
    </source>
</evidence>
<dbReference type="SUPFAM" id="SSF53474">
    <property type="entry name" value="alpha/beta-Hydrolases"/>
    <property type="match status" value="1"/>
</dbReference>
<organism evidence="2 3">
    <name type="scientific">Microbulbifer rhizosphaerae</name>
    <dbReference type="NCBI Taxonomy" id="1562603"/>
    <lineage>
        <taxon>Bacteria</taxon>
        <taxon>Pseudomonadati</taxon>
        <taxon>Pseudomonadota</taxon>
        <taxon>Gammaproteobacteria</taxon>
        <taxon>Cellvibrionales</taxon>
        <taxon>Microbulbiferaceae</taxon>
        <taxon>Microbulbifer</taxon>
    </lineage>
</organism>
<dbReference type="GO" id="GO:0006508">
    <property type="term" value="P:proteolysis"/>
    <property type="evidence" value="ECO:0007669"/>
    <property type="project" value="InterPro"/>
</dbReference>
<dbReference type="InterPro" id="IPR001375">
    <property type="entry name" value="Peptidase_S9_cat"/>
</dbReference>
<evidence type="ECO:0000259" key="1">
    <source>
        <dbReference type="Pfam" id="PF00326"/>
    </source>
</evidence>
<reference evidence="2 3" key="1">
    <citation type="submission" date="2020-08" db="EMBL/GenBank/DDBJ databases">
        <title>Genomic Encyclopedia of Type Strains, Phase III (KMG-III): the genomes of soil and plant-associated and newly described type strains.</title>
        <authorList>
            <person name="Whitman W."/>
        </authorList>
    </citation>
    <scope>NUCLEOTIDE SEQUENCE [LARGE SCALE GENOMIC DNA]</scope>
    <source>
        <strain evidence="2 3">CECT 8799</strain>
    </source>
</reference>
<dbReference type="GO" id="GO:0008236">
    <property type="term" value="F:serine-type peptidase activity"/>
    <property type="evidence" value="ECO:0007669"/>
    <property type="project" value="InterPro"/>
</dbReference>
<dbReference type="EMBL" id="JACHWZ010000016">
    <property type="protein sequence ID" value="MBB3062482.1"/>
    <property type="molecule type" value="Genomic_DNA"/>
</dbReference>
<dbReference type="AlphaFoldDB" id="A0A7W4WEW9"/>
<dbReference type="RefSeq" id="WP_183461819.1">
    <property type="nucleotide sequence ID" value="NZ_JACHWZ010000016.1"/>
</dbReference>
<keyword evidence="2" id="KW-0378">Hydrolase</keyword>
<evidence type="ECO:0000313" key="2">
    <source>
        <dbReference type="EMBL" id="MBB3062482.1"/>
    </source>
</evidence>
<gene>
    <name evidence="2" type="ORF">FHS09_003331</name>
</gene>
<dbReference type="Proteomes" id="UP000535937">
    <property type="component" value="Unassembled WGS sequence"/>
</dbReference>
<feature type="domain" description="Peptidase S9 prolyl oligopeptidase catalytic" evidence="1">
    <location>
        <begin position="160"/>
        <end position="309"/>
    </location>
</feature>
<sequence>MTIKNSKYSRNTNLWLIIIFLPLAQLWIYRAHSAPELAEPKTNFVRKEVHSGLLSNNCNMVIEHIRIDDAPVVVAKPTTIDKDTPLIIMYHGFGPPASPEELMEAIPPLPGSVTVYPTLPLTKNRMPMGGIDELRRRQSADYIGQLLFPSISEAARELPKIVDALKTQLGLSKDKGVALFGFSAGGAATLLGLIESDVPVRAAVAVNAPLNIRQAVDNWEKLFARKFNWSAPAKEAAQRYDVAAKAETVAQRNPATAILLLQGDKDEYYSPEPVKLAVSKLRQAYHGYENEIQMQILKNTTHHFAADNNPAQNNPAANTDNASMVVLGWFSKHLGISNDAGCANGG</sequence>
<keyword evidence="3" id="KW-1185">Reference proteome</keyword>
<dbReference type="InterPro" id="IPR029058">
    <property type="entry name" value="AB_hydrolase_fold"/>
</dbReference>
<dbReference type="Pfam" id="PF00326">
    <property type="entry name" value="Peptidase_S9"/>
    <property type="match status" value="1"/>
</dbReference>
<comment type="caution">
    <text evidence="2">The sequence shown here is derived from an EMBL/GenBank/DDBJ whole genome shotgun (WGS) entry which is preliminary data.</text>
</comment>
<accession>A0A7W4WEW9</accession>